<protein>
    <submittedName>
        <fullName evidence="1">Uncharacterized protein</fullName>
    </submittedName>
</protein>
<comment type="caution">
    <text evidence="1">The sequence shown here is derived from an EMBL/GenBank/DDBJ whole genome shotgun (WGS) entry which is preliminary data.</text>
</comment>
<reference evidence="1 2" key="1">
    <citation type="submission" date="2018-06" db="EMBL/GenBank/DDBJ databases">
        <title>Comparative genomics reveals the genomic features of Rhizophagus irregularis, R. cerebriforme, R. diaphanum and Gigaspora rosea, and their symbiotic lifestyle signature.</title>
        <authorList>
            <person name="Morin E."/>
            <person name="San Clemente H."/>
            <person name="Chen E.C.H."/>
            <person name="De La Providencia I."/>
            <person name="Hainaut M."/>
            <person name="Kuo A."/>
            <person name="Kohler A."/>
            <person name="Murat C."/>
            <person name="Tang N."/>
            <person name="Roy S."/>
            <person name="Loubradou J."/>
            <person name="Henrissat B."/>
            <person name="Grigoriev I.V."/>
            <person name="Corradi N."/>
            <person name="Roux C."/>
            <person name="Martin F.M."/>
        </authorList>
    </citation>
    <scope>NUCLEOTIDE SEQUENCE [LARGE SCALE GENOMIC DNA]</scope>
    <source>
        <strain evidence="1 2">DAOM 194757</strain>
    </source>
</reference>
<dbReference type="EMBL" id="QKWP01000974">
    <property type="protein sequence ID" value="RIB12955.1"/>
    <property type="molecule type" value="Genomic_DNA"/>
</dbReference>
<keyword evidence="2" id="KW-1185">Reference proteome</keyword>
<sequence>MEYETRIDFFIGSKNALDFCHLNKNGINIDKRKAVELGICCENGLGIEKDKEKAFKQKIMELKEPP</sequence>
<accession>A0A397URW6</accession>
<dbReference type="AlphaFoldDB" id="A0A397URW6"/>
<name>A0A397URW6_9GLOM</name>
<evidence type="ECO:0000313" key="2">
    <source>
        <dbReference type="Proteomes" id="UP000266673"/>
    </source>
</evidence>
<gene>
    <name evidence="1" type="ORF">C2G38_2249164</name>
</gene>
<organism evidence="1 2">
    <name type="scientific">Gigaspora rosea</name>
    <dbReference type="NCBI Taxonomy" id="44941"/>
    <lineage>
        <taxon>Eukaryota</taxon>
        <taxon>Fungi</taxon>
        <taxon>Fungi incertae sedis</taxon>
        <taxon>Mucoromycota</taxon>
        <taxon>Glomeromycotina</taxon>
        <taxon>Glomeromycetes</taxon>
        <taxon>Diversisporales</taxon>
        <taxon>Gigasporaceae</taxon>
        <taxon>Gigaspora</taxon>
    </lineage>
</organism>
<proteinExistence type="predicted"/>
<evidence type="ECO:0000313" key="1">
    <source>
        <dbReference type="EMBL" id="RIB12955.1"/>
    </source>
</evidence>
<dbReference type="Proteomes" id="UP000266673">
    <property type="component" value="Unassembled WGS sequence"/>
</dbReference>
<dbReference type="OrthoDB" id="2384430at2759"/>